<keyword evidence="3" id="KW-1185">Reference proteome</keyword>
<feature type="region of interest" description="Disordered" evidence="1">
    <location>
        <begin position="46"/>
        <end position="65"/>
    </location>
</feature>
<dbReference type="AlphaFoldDB" id="A0A4C1YIA8"/>
<comment type="caution">
    <text evidence="2">The sequence shown here is derived from an EMBL/GenBank/DDBJ whole genome shotgun (WGS) entry which is preliminary data.</text>
</comment>
<accession>A0A4C1YIA8</accession>
<organism evidence="2 3">
    <name type="scientific">Eumeta variegata</name>
    <name type="common">Bagworm moth</name>
    <name type="synonym">Eumeta japonica</name>
    <dbReference type="NCBI Taxonomy" id="151549"/>
    <lineage>
        <taxon>Eukaryota</taxon>
        <taxon>Metazoa</taxon>
        <taxon>Ecdysozoa</taxon>
        <taxon>Arthropoda</taxon>
        <taxon>Hexapoda</taxon>
        <taxon>Insecta</taxon>
        <taxon>Pterygota</taxon>
        <taxon>Neoptera</taxon>
        <taxon>Endopterygota</taxon>
        <taxon>Lepidoptera</taxon>
        <taxon>Glossata</taxon>
        <taxon>Ditrysia</taxon>
        <taxon>Tineoidea</taxon>
        <taxon>Psychidae</taxon>
        <taxon>Oiketicinae</taxon>
        <taxon>Eumeta</taxon>
    </lineage>
</organism>
<proteinExistence type="predicted"/>
<name>A0A4C1YIA8_EUMVA</name>
<reference evidence="2 3" key="1">
    <citation type="journal article" date="2019" name="Commun. Biol.">
        <title>The bagworm genome reveals a unique fibroin gene that provides high tensile strength.</title>
        <authorList>
            <person name="Kono N."/>
            <person name="Nakamura H."/>
            <person name="Ohtoshi R."/>
            <person name="Tomita M."/>
            <person name="Numata K."/>
            <person name="Arakawa K."/>
        </authorList>
    </citation>
    <scope>NUCLEOTIDE SEQUENCE [LARGE SCALE GENOMIC DNA]</scope>
</reference>
<dbReference type="EMBL" id="BGZK01001263">
    <property type="protein sequence ID" value="GBP75828.1"/>
    <property type="molecule type" value="Genomic_DNA"/>
</dbReference>
<dbReference type="Proteomes" id="UP000299102">
    <property type="component" value="Unassembled WGS sequence"/>
</dbReference>
<evidence type="ECO:0000313" key="2">
    <source>
        <dbReference type="EMBL" id="GBP75828.1"/>
    </source>
</evidence>
<evidence type="ECO:0000256" key="1">
    <source>
        <dbReference type="SAM" id="MobiDB-lite"/>
    </source>
</evidence>
<gene>
    <name evidence="2" type="ORF">EVAR_15077_1</name>
</gene>
<sequence>MTKNTSFRHSTQHPSPAVPATVSFRHLNAIARVTMTPVTCTFLQNGKRDTQLHDPVSPRPAARDRSNLQIEFLRGAARRRALNK</sequence>
<evidence type="ECO:0000313" key="3">
    <source>
        <dbReference type="Proteomes" id="UP000299102"/>
    </source>
</evidence>
<protein>
    <submittedName>
        <fullName evidence="2">Uncharacterized protein</fullName>
    </submittedName>
</protein>